<name>A0ABU2MYF5_9ACTN</name>
<protein>
    <submittedName>
        <fullName evidence="4">Septum formation family protein</fullName>
    </submittedName>
</protein>
<dbReference type="Proteomes" id="UP001183246">
    <property type="component" value="Unassembled WGS sequence"/>
</dbReference>
<feature type="region of interest" description="Disordered" evidence="1">
    <location>
        <begin position="1"/>
        <end position="63"/>
    </location>
</feature>
<feature type="transmembrane region" description="Helical" evidence="2">
    <location>
        <begin position="72"/>
        <end position="96"/>
    </location>
</feature>
<feature type="region of interest" description="Disordered" evidence="1">
    <location>
        <begin position="134"/>
        <end position="168"/>
    </location>
</feature>
<feature type="compositionally biased region" description="Acidic residues" evidence="1">
    <location>
        <begin position="149"/>
        <end position="163"/>
    </location>
</feature>
<dbReference type="Pfam" id="PF13845">
    <property type="entry name" value="Septum_form"/>
    <property type="match status" value="1"/>
</dbReference>
<feature type="compositionally biased region" description="Pro residues" evidence="1">
    <location>
        <begin position="40"/>
        <end position="63"/>
    </location>
</feature>
<keyword evidence="2" id="KW-0812">Transmembrane</keyword>
<evidence type="ECO:0000313" key="5">
    <source>
        <dbReference type="Proteomes" id="UP001183246"/>
    </source>
</evidence>
<dbReference type="RefSeq" id="WP_311707666.1">
    <property type="nucleotide sequence ID" value="NZ_JAVREL010000021.1"/>
</dbReference>
<reference evidence="5" key="1">
    <citation type="submission" date="2023-07" db="EMBL/GenBank/DDBJ databases">
        <title>30 novel species of actinomycetes from the DSMZ collection.</title>
        <authorList>
            <person name="Nouioui I."/>
        </authorList>
    </citation>
    <scope>NUCLEOTIDE SEQUENCE [LARGE SCALE GENOMIC DNA]</scope>
    <source>
        <strain evidence="5">DSM 44938</strain>
    </source>
</reference>
<feature type="domain" description="Septum formation-related" evidence="3">
    <location>
        <begin position="195"/>
        <end position="277"/>
    </location>
</feature>
<evidence type="ECO:0000259" key="3">
    <source>
        <dbReference type="Pfam" id="PF13845"/>
    </source>
</evidence>
<organism evidence="4 5">
    <name type="scientific">Streptomyces litchfieldiae</name>
    <dbReference type="NCBI Taxonomy" id="3075543"/>
    <lineage>
        <taxon>Bacteria</taxon>
        <taxon>Bacillati</taxon>
        <taxon>Actinomycetota</taxon>
        <taxon>Actinomycetes</taxon>
        <taxon>Kitasatosporales</taxon>
        <taxon>Streptomycetaceae</taxon>
        <taxon>Streptomyces</taxon>
    </lineage>
</organism>
<feature type="transmembrane region" description="Helical" evidence="2">
    <location>
        <begin position="108"/>
        <end position="132"/>
    </location>
</feature>
<sequence length="415" mass="44208">MTTPQPPDGRAPWAVPQGPTVPPPPPHASQQQPQQQPGYGFPPPPPQYGFPPPGAPAPHGQPPWPARPFSSMAVGSFVAALFLFPLGLVLGILALARMDVRAERGKGLAVAAVTVAAAQIVALSVIVPASMWDDHSGGRTTQAAPPPGELEEEPTEEPTEEPGAEGGTSLSVFDIEVGDCFDSGTGLDSFDEGGEEMTVTGLPCDEPHEAEAFGIAQVEGYDGFPGEDEMFTVANQECDALVQGYVLDTWTLPLDVQLFYYYPSAETWDLGDREILCFFGQVGGSDLTTSLRGDASSMNEDQLRYLEVTTPLEMTIWGEPLEEEDLAARQEWAGRMADSVSGEAAALAADEWPAEIDGLIGELIAAREASLVHWTNAGEASDPDVLGDEVETGYEVMGIDIEIEIRRELELSTGS</sequence>
<evidence type="ECO:0000313" key="4">
    <source>
        <dbReference type="EMBL" id="MDT0346546.1"/>
    </source>
</evidence>
<keyword evidence="2" id="KW-1133">Transmembrane helix</keyword>
<gene>
    <name evidence="4" type="ORF">RM590_28770</name>
</gene>
<evidence type="ECO:0000256" key="1">
    <source>
        <dbReference type="SAM" id="MobiDB-lite"/>
    </source>
</evidence>
<keyword evidence="2" id="KW-0472">Membrane</keyword>
<evidence type="ECO:0000256" key="2">
    <source>
        <dbReference type="SAM" id="Phobius"/>
    </source>
</evidence>
<comment type="caution">
    <text evidence="4">The sequence shown here is derived from an EMBL/GenBank/DDBJ whole genome shotgun (WGS) entry which is preliminary data.</text>
</comment>
<accession>A0ABU2MYF5</accession>
<proteinExistence type="predicted"/>
<feature type="compositionally biased region" description="Low complexity" evidence="1">
    <location>
        <begin position="28"/>
        <end position="39"/>
    </location>
</feature>
<dbReference type="EMBL" id="JAVREL010000021">
    <property type="protein sequence ID" value="MDT0346546.1"/>
    <property type="molecule type" value="Genomic_DNA"/>
</dbReference>
<dbReference type="InterPro" id="IPR026004">
    <property type="entry name" value="Septum_form"/>
</dbReference>
<keyword evidence="5" id="KW-1185">Reference proteome</keyword>